<evidence type="ECO:0000313" key="11">
    <source>
        <dbReference type="Proteomes" id="UP000178240"/>
    </source>
</evidence>
<comment type="similarity">
    <text evidence="2">Belongs to the cytidine and deoxycytidylate deaminase family.</text>
</comment>
<dbReference type="EMBL" id="MHIE01000016">
    <property type="protein sequence ID" value="OGY45613.1"/>
    <property type="molecule type" value="Genomic_DNA"/>
</dbReference>
<evidence type="ECO:0000256" key="3">
    <source>
        <dbReference type="ARBA" id="ARBA00022723"/>
    </source>
</evidence>
<gene>
    <name evidence="10" type="ORF">A2744_02905</name>
</gene>
<dbReference type="InterPro" id="IPR002125">
    <property type="entry name" value="CMP_dCMP_dom"/>
</dbReference>
<dbReference type="InterPro" id="IPR035105">
    <property type="entry name" value="Deoxycytidylate_deaminase_dom"/>
</dbReference>
<protein>
    <submittedName>
        <fullName evidence="10">Cytidine deaminase</fullName>
    </submittedName>
</protein>
<evidence type="ECO:0000256" key="5">
    <source>
        <dbReference type="ARBA" id="ARBA00022801"/>
    </source>
</evidence>
<sequence length="160" mass="18702">MTEKRKDYLTWDECFMQMAYVIARRSKDPSTQAGAVIVDQNNIVVALGYNGFPRNIKDEELPWDREGNFLETKYAYVVHAEENAVYNTNQPTEGCKLYCTLFPCNECSKSIIQSGIKEIIYASDKYHDQDPWIASRKMLDLAGVKYRQYQTEYELKLEKR</sequence>
<feature type="binding site" evidence="8">
    <location>
        <position position="79"/>
    </location>
    <ligand>
        <name>Zn(2+)</name>
        <dbReference type="ChEBI" id="CHEBI:29105"/>
        <note>catalytic</note>
    </ligand>
</feature>
<dbReference type="CDD" id="cd01286">
    <property type="entry name" value="deoxycytidylate_deaminase"/>
    <property type="match status" value="1"/>
</dbReference>
<dbReference type="FunFam" id="3.40.140.10:FF:000021">
    <property type="entry name" value="Deoxycytidylate deaminase"/>
    <property type="match status" value="1"/>
</dbReference>
<evidence type="ECO:0000256" key="2">
    <source>
        <dbReference type="ARBA" id="ARBA00006576"/>
    </source>
</evidence>
<proteinExistence type="inferred from homology"/>
<evidence type="ECO:0000256" key="8">
    <source>
        <dbReference type="PIRSR" id="PIRSR006019-2"/>
    </source>
</evidence>
<dbReference type="AlphaFoldDB" id="A0A1G1XZT1"/>
<dbReference type="STRING" id="1797535.A2744_02905"/>
<dbReference type="Gene3D" id="3.40.140.10">
    <property type="entry name" value="Cytidine Deaminase, domain 2"/>
    <property type="match status" value="1"/>
</dbReference>
<dbReference type="Proteomes" id="UP000178240">
    <property type="component" value="Unassembled WGS sequence"/>
</dbReference>
<feature type="domain" description="CMP/dCMP-type deaminase" evidence="9">
    <location>
        <begin position="10"/>
        <end position="139"/>
    </location>
</feature>
<feature type="binding site" evidence="8">
    <location>
        <position position="104"/>
    </location>
    <ligand>
        <name>Zn(2+)</name>
        <dbReference type="ChEBI" id="CHEBI:29105"/>
        <note>catalytic</note>
    </ligand>
</feature>
<dbReference type="InterPro" id="IPR015517">
    <property type="entry name" value="dCMP_deaminase-rel"/>
</dbReference>
<keyword evidence="4" id="KW-0545">Nucleotide biosynthesis</keyword>
<reference evidence="10 11" key="1">
    <citation type="journal article" date="2016" name="Nat. Commun.">
        <title>Thousands of microbial genomes shed light on interconnected biogeochemical processes in an aquifer system.</title>
        <authorList>
            <person name="Anantharaman K."/>
            <person name="Brown C.T."/>
            <person name="Hug L.A."/>
            <person name="Sharon I."/>
            <person name="Castelle C.J."/>
            <person name="Probst A.J."/>
            <person name="Thomas B.C."/>
            <person name="Singh A."/>
            <person name="Wilkins M.J."/>
            <person name="Karaoz U."/>
            <person name="Brodie E.L."/>
            <person name="Williams K.H."/>
            <person name="Hubbard S.S."/>
            <person name="Banfield J.F."/>
        </authorList>
    </citation>
    <scope>NUCLEOTIDE SEQUENCE [LARGE SCALE GENOMIC DNA]</scope>
</reference>
<dbReference type="GO" id="GO:0008270">
    <property type="term" value="F:zinc ion binding"/>
    <property type="evidence" value="ECO:0007669"/>
    <property type="project" value="InterPro"/>
</dbReference>
<feature type="binding site" evidence="8">
    <location>
        <position position="107"/>
    </location>
    <ligand>
        <name>Zn(2+)</name>
        <dbReference type="ChEBI" id="CHEBI:29105"/>
        <note>catalytic</note>
    </ligand>
</feature>
<dbReference type="GO" id="GO:0005737">
    <property type="term" value="C:cytoplasm"/>
    <property type="evidence" value="ECO:0007669"/>
    <property type="project" value="TreeGrafter"/>
</dbReference>
<feature type="active site" description="Proton donor" evidence="7">
    <location>
        <position position="81"/>
    </location>
</feature>
<evidence type="ECO:0000256" key="7">
    <source>
        <dbReference type="PIRSR" id="PIRSR006019-1"/>
    </source>
</evidence>
<dbReference type="InterPro" id="IPR016192">
    <property type="entry name" value="APOBEC/CMP_deaminase_Zn-bd"/>
</dbReference>
<accession>A0A1G1XZT1</accession>
<comment type="caution">
    <text evidence="10">The sequence shown here is derived from an EMBL/GenBank/DDBJ whole genome shotgun (WGS) entry which is preliminary data.</text>
</comment>
<evidence type="ECO:0000313" key="10">
    <source>
        <dbReference type="EMBL" id="OGY45613.1"/>
    </source>
</evidence>
<dbReference type="GO" id="GO:0006220">
    <property type="term" value="P:pyrimidine nucleotide metabolic process"/>
    <property type="evidence" value="ECO:0007669"/>
    <property type="project" value="InterPro"/>
</dbReference>
<keyword evidence="5" id="KW-0378">Hydrolase</keyword>
<dbReference type="PIRSF" id="PIRSF006019">
    <property type="entry name" value="dCMP_deaminase"/>
    <property type="match status" value="1"/>
</dbReference>
<dbReference type="PANTHER" id="PTHR11086">
    <property type="entry name" value="DEOXYCYTIDYLATE DEAMINASE-RELATED"/>
    <property type="match status" value="1"/>
</dbReference>
<keyword evidence="3 8" id="KW-0479">Metal-binding</keyword>
<keyword evidence="6 8" id="KW-0862">Zinc</keyword>
<evidence type="ECO:0000256" key="6">
    <source>
        <dbReference type="ARBA" id="ARBA00022833"/>
    </source>
</evidence>
<organism evidence="10 11">
    <name type="scientific">Candidatus Buchananbacteria bacterium RIFCSPHIGHO2_01_FULL_44_11</name>
    <dbReference type="NCBI Taxonomy" id="1797535"/>
    <lineage>
        <taxon>Bacteria</taxon>
        <taxon>Candidatus Buchananiibacteriota</taxon>
    </lineage>
</organism>
<dbReference type="GO" id="GO:0009165">
    <property type="term" value="P:nucleotide biosynthetic process"/>
    <property type="evidence" value="ECO:0007669"/>
    <property type="project" value="UniProtKB-KW"/>
</dbReference>
<dbReference type="PANTHER" id="PTHR11086:SF18">
    <property type="entry name" value="DEOXYCYTIDYLATE DEAMINASE"/>
    <property type="match status" value="1"/>
</dbReference>
<dbReference type="PROSITE" id="PS51747">
    <property type="entry name" value="CYT_DCMP_DEAMINASES_2"/>
    <property type="match status" value="1"/>
</dbReference>
<evidence type="ECO:0000259" key="9">
    <source>
        <dbReference type="PROSITE" id="PS51747"/>
    </source>
</evidence>
<dbReference type="InterPro" id="IPR016193">
    <property type="entry name" value="Cytidine_deaminase-like"/>
</dbReference>
<dbReference type="PROSITE" id="PS00903">
    <property type="entry name" value="CYT_DCMP_DEAMINASES_1"/>
    <property type="match status" value="1"/>
</dbReference>
<evidence type="ECO:0000256" key="4">
    <source>
        <dbReference type="ARBA" id="ARBA00022727"/>
    </source>
</evidence>
<dbReference type="SUPFAM" id="SSF53927">
    <property type="entry name" value="Cytidine deaminase-like"/>
    <property type="match status" value="1"/>
</dbReference>
<dbReference type="InterPro" id="IPR016473">
    <property type="entry name" value="dCMP_deaminase"/>
</dbReference>
<comment type="cofactor">
    <cofactor evidence="1 8">
        <name>Zn(2+)</name>
        <dbReference type="ChEBI" id="CHEBI:29105"/>
    </cofactor>
</comment>
<dbReference type="Pfam" id="PF00383">
    <property type="entry name" value="dCMP_cyt_deam_1"/>
    <property type="match status" value="1"/>
</dbReference>
<name>A0A1G1XZT1_9BACT</name>
<evidence type="ECO:0000256" key="1">
    <source>
        <dbReference type="ARBA" id="ARBA00001947"/>
    </source>
</evidence>
<dbReference type="GO" id="GO:0004132">
    <property type="term" value="F:dCMP deaminase activity"/>
    <property type="evidence" value="ECO:0007669"/>
    <property type="project" value="InterPro"/>
</dbReference>